<reference evidence="3" key="1">
    <citation type="journal article" date="2020" name="MBio">
        <title>Horizontal gene transfer to a defensive symbiont with a reduced genome amongst a multipartite beetle microbiome.</title>
        <authorList>
            <person name="Waterworth S.C."/>
            <person name="Florez L.V."/>
            <person name="Rees E.R."/>
            <person name="Hertweck C."/>
            <person name="Kaltenpoth M."/>
            <person name="Kwan J.C."/>
        </authorList>
    </citation>
    <scope>NUCLEOTIDE SEQUENCE [LARGE SCALE GENOMIC DNA]</scope>
</reference>
<feature type="transmembrane region" description="Helical" evidence="1">
    <location>
        <begin position="92"/>
        <end position="111"/>
    </location>
</feature>
<gene>
    <name evidence="2" type="ORF">GAK31_01657</name>
</gene>
<sequence>MADRLRKIRLYGQLGKRFGREHLLAVANPAEAVRALGVLYDGFQQFLLEAEGKGIRFAVFIGKQNLGKDQLLDPPGEDVIKIAPVLVGAKSGFLQTIVGGVLWGVATWLSIGATGFALAAYTAGASLGLSMALGGIAQILAPVPKGTGAKDKPENQPSYSMNGTVNTQAQGGPVPLAYGGHDTKGMMVGSAIISGGIYAEDQL</sequence>
<evidence type="ECO:0000256" key="1">
    <source>
        <dbReference type="SAM" id="Phobius"/>
    </source>
</evidence>
<evidence type="ECO:0000313" key="2">
    <source>
        <dbReference type="EMBL" id="KAF1016168.1"/>
    </source>
</evidence>
<evidence type="ECO:0008006" key="4">
    <source>
        <dbReference type="Google" id="ProtNLM"/>
    </source>
</evidence>
<keyword evidence="1" id="KW-0472">Membrane</keyword>
<dbReference type="EMBL" id="WNDS01000002">
    <property type="protein sequence ID" value="KAF1016168.1"/>
    <property type="molecule type" value="Genomic_DNA"/>
</dbReference>
<proteinExistence type="predicted"/>
<dbReference type="AlphaFoldDB" id="A0A7V8JMD1"/>
<comment type="caution">
    <text evidence="2">The sequence shown here is derived from an EMBL/GenBank/DDBJ whole genome shotgun (WGS) entry which is preliminary data.</text>
</comment>
<dbReference type="Proteomes" id="UP000487117">
    <property type="component" value="Unassembled WGS sequence"/>
</dbReference>
<keyword evidence="1" id="KW-1133">Transmembrane helix</keyword>
<keyword evidence="1" id="KW-0812">Transmembrane</keyword>
<name>A0A7V8JMD1_STEMA</name>
<accession>A0A7V8JMD1</accession>
<evidence type="ECO:0000313" key="3">
    <source>
        <dbReference type="Proteomes" id="UP000487117"/>
    </source>
</evidence>
<protein>
    <recommendedName>
        <fullName evidence="4">Phage tail protein</fullName>
    </recommendedName>
</protein>
<organism evidence="2 3">
    <name type="scientific">Stenotrophomonas maltophilia</name>
    <name type="common">Pseudomonas maltophilia</name>
    <name type="synonym">Xanthomonas maltophilia</name>
    <dbReference type="NCBI Taxonomy" id="40324"/>
    <lineage>
        <taxon>Bacteria</taxon>
        <taxon>Pseudomonadati</taxon>
        <taxon>Pseudomonadota</taxon>
        <taxon>Gammaproteobacteria</taxon>
        <taxon>Lysobacterales</taxon>
        <taxon>Lysobacteraceae</taxon>
        <taxon>Stenotrophomonas</taxon>
        <taxon>Stenotrophomonas maltophilia group</taxon>
    </lineage>
</organism>